<dbReference type="Gene3D" id="2.30.42.10">
    <property type="match status" value="1"/>
</dbReference>
<dbReference type="GO" id="GO:0046872">
    <property type="term" value="F:metal ion binding"/>
    <property type="evidence" value="ECO:0007669"/>
    <property type="project" value="UniProtKB-KW"/>
</dbReference>
<sequence>MEVLIIASQLILSLAILVVLHEFGHYIPAKLFKIRVEKFYLFFDPWFSLFKRKIGETEWGIGWLPLGGYVKIAGMVDESMDKEQLAKPPQPWEFRSKPAWQRLIVMVGGVTVNFILALLIYAMILFVWGKQYYTVKSAEKYGMAVSYPELKQYGLEDGDIPLKVGNKKVDNLKDIFKFVVLEGERIVTVDRAGEQVEIKLPENFDQIVLKNEYSELYTLRFPTVVAKVSDDSNAEKAGLKSGDSIVSVNATPINYFNELQSALKENKKKTIELGVVRSGQLTQLNVKVDSTGFIGFQPQGYDYFNIPYATEKFGFFESFPAGISLGVETLGSYVKSMGLVFTKEGAKQIGGFGSMSKIFAPQWDWRIFWNATAFLSIILAFMNILPIPALDGGHVVFLLYEIVTGKEAPQKVLEYAQYVGFFLLIGLMLYANGNDIVRYFFGK</sequence>
<keyword evidence="10 11" id="KW-0472">Membrane</keyword>
<keyword evidence="8 11" id="KW-1133">Transmembrane helix</keyword>
<evidence type="ECO:0000256" key="6">
    <source>
        <dbReference type="ARBA" id="ARBA00022801"/>
    </source>
</evidence>
<evidence type="ECO:0000256" key="9">
    <source>
        <dbReference type="ARBA" id="ARBA00023049"/>
    </source>
</evidence>
<feature type="transmembrane region" description="Helical" evidence="11">
    <location>
        <begin position="6"/>
        <end position="27"/>
    </location>
</feature>
<dbReference type="Pfam" id="PF02163">
    <property type="entry name" value="Peptidase_M50"/>
    <property type="match status" value="1"/>
</dbReference>
<comment type="caution">
    <text evidence="13">The sequence shown here is derived from an EMBL/GenBank/DDBJ whole genome shotgun (WGS) entry which is preliminary data.</text>
</comment>
<evidence type="ECO:0000256" key="11">
    <source>
        <dbReference type="RuleBase" id="RU362031"/>
    </source>
</evidence>
<keyword evidence="14" id="KW-1185">Reference proteome</keyword>
<comment type="similarity">
    <text evidence="3 11">Belongs to the peptidase M50B family.</text>
</comment>
<dbReference type="SUPFAM" id="SSF50156">
    <property type="entry name" value="PDZ domain-like"/>
    <property type="match status" value="2"/>
</dbReference>
<protein>
    <recommendedName>
        <fullName evidence="11">Zinc metalloprotease</fullName>
        <ecNumber evidence="11">3.4.24.-</ecNumber>
    </recommendedName>
</protein>
<organism evidence="13 14">
    <name type="scientific">Taishania pollutisoli</name>
    <dbReference type="NCBI Taxonomy" id="2766479"/>
    <lineage>
        <taxon>Bacteria</taxon>
        <taxon>Pseudomonadati</taxon>
        <taxon>Bacteroidota</taxon>
        <taxon>Flavobacteriia</taxon>
        <taxon>Flavobacteriales</taxon>
        <taxon>Crocinitomicaceae</taxon>
        <taxon>Taishania</taxon>
    </lineage>
</organism>
<dbReference type="InterPro" id="IPR008915">
    <property type="entry name" value="Peptidase_M50"/>
</dbReference>
<comment type="cofactor">
    <cofactor evidence="1 11">
        <name>Zn(2+)</name>
        <dbReference type="ChEBI" id="CHEBI:29105"/>
    </cofactor>
</comment>
<feature type="domain" description="PDZ" evidence="12">
    <location>
        <begin position="212"/>
        <end position="279"/>
    </location>
</feature>
<dbReference type="InterPro" id="IPR036034">
    <property type="entry name" value="PDZ_sf"/>
</dbReference>
<reference evidence="13" key="1">
    <citation type="submission" date="2020-09" db="EMBL/GenBank/DDBJ databases">
        <title>Taishania pollutisoli gen. nov., sp. nov., Isolated from Tetrabromobisphenol A-Contaminated Soil.</title>
        <authorList>
            <person name="Chen Q."/>
        </authorList>
    </citation>
    <scope>NUCLEOTIDE SEQUENCE</scope>
    <source>
        <strain evidence="13">CZZ-1</strain>
    </source>
</reference>
<evidence type="ECO:0000313" key="13">
    <source>
        <dbReference type="EMBL" id="MBC9813335.1"/>
    </source>
</evidence>
<evidence type="ECO:0000259" key="12">
    <source>
        <dbReference type="SMART" id="SM00228"/>
    </source>
</evidence>
<evidence type="ECO:0000313" key="14">
    <source>
        <dbReference type="Proteomes" id="UP000652681"/>
    </source>
</evidence>
<feature type="transmembrane region" description="Helical" evidence="11">
    <location>
        <begin position="367"/>
        <end position="400"/>
    </location>
</feature>
<evidence type="ECO:0000256" key="1">
    <source>
        <dbReference type="ARBA" id="ARBA00001947"/>
    </source>
</evidence>
<dbReference type="InterPro" id="IPR001478">
    <property type="entry name" value="PDZ"/>
</dbReference>
<dbReference type="AlphaFoldDB" id="A0A8J6PM46"/>
<dbReference type="GO" id="GO:0004222">
    <property type="term" value="F:metalloendopeptidase activity"/>
    <property type="evidence" value="ECO:0007669"/>
    <property type="project" value="InterPro"/>
</dbReference>
<dbReference type="Pfam" id="PF17820">
    <property type="entry name" value="PDZ_6"/>
    <property type="match status" value="1"/>
</dbReference>
<dbReference type="GO" id="GO:0016020">
    <property type="term" value="C:membrane"/>
    <property type="evidence" value="ECO:0007669"/>
    <property type="project" value="UniProtKB-SubCell"/>
</dbReference>
<keyword evidence="7 11" id="KW-0862">Zinc</keyword>
<evidence type="ECO:0000256" key="4">
    <source>
        <dbReference type="ARBA" id="ARBA00022670"/>
    </source>
</evidence>
<dbReference type="InterPro" id="IPR004387">
    <property type="entry name" value="Pept_M50_Zn"/>
</dbReference>
<dbReference type="PANTHER" id="PTHR42837:SF2">
    <property type="entry name" value="MEMBRANE METALLOPROTEASE ARASP2, CHLOROPLASTIC-RELATED"/>
    <property type="match status" value="1"/>
</dbReference>
<keyword evidence="9 11" id="KW-0482">Metalloprotease</keyword>
<name>A0A8J6PM46_9FLAO</name>
<evidence type="ECO:0000256" key="2">
    <source>
        <dbReference type="ARBA" id="ARBA00004141"/>
    </source>
</evidence>
<feature type="transmembrane region" description="Helical" evidence="11">
    <location>
        <begin position="103"/>
        <end position="128"/>
    </location>
</feature>
<dbReference type="EMBL" id="JACVEL010000009">
    <property type="protein sequence ID" value="MBC9813335.1"/>
    <property type="molecule type" value="Genomic_DNA"/>
</dbReference>
<dbReference type="EC" id="3.4.24.-" evidence="11"/>
<evidence type="ECO:0000256" key="8">
    <source>
        <dbReference type="ARBA" id="ARBA00022989"/>
    </source>
</evidence>
<accession>A0A8J6PM46</accession>
<evidence type="ECO:0000256" key="3">
    <source>
        <dbReference type="ARBA" id="ARBA00007931"/>
    </source>
</evidence>
<evidence type="ECO:0000256" key="10">
    <source>
        <dbReference type="ARBA" id="ARBA00023136"/>
    </source>
</evidence>
<keyword evidence="4" id="KW-0645">Protease</keyword>
<dbReference type="PANTHER" id="PTHR42837">
    <property type="entry name" value="REGULATOR OF SIGMA-E PROTEASE RSEP"/>
    <property type="match status" value="1"/>
</dbReference>
<dbReference type="CDD" id="cd23081">
    <property type="entry name" value="cpPDZ_EcRseP-like"/>
    <property type="match status" value="1"/>
</dbReference>
<dbReference type="InterPro" id="IPR041489">
    <property type="entry name" value="PDZ_6"/>
</dbReference>
<dbReference type="SMART" id="SM00228">
    <property type="entry name" value="PDZ"/>
    <property type="match status" value="1"/>
</dbReference>
<dbReference type="GO" id="GO:0006508">
    <property type="term" value="P:proteolysis"/>
    <property type="evidence" value="ECO:0007669"/>
    <property type="project" value="UniProtKB-KW"/>
</dbReference>
<proteinExistence type="inferred from homology"/>
<evidence type="ECO:0000256" key="5">
    <source>
        <dbReference type="ARBA" id="ARBA00022692"/>
    </source>
</evidence>
<dbReference type="Proteomes" id="UP000652681">
    <property type="component" value="Unassembled WGS sequence"/>
</dbReference>
<comment type="subcellular location">
    <subcellularLocation>
        <location evidence="2">Membrane</location>
        <topology evidence="2">Multi-pass membrane protein</topology>
    </subcellularLocation>
</comment>
<feature type="transmembrane region" description="Helical" evidence="11">
    <location>
        <begin position="412"/>
        <end position="431"/>
    </location>
</feature>
<dbReference type="NCBIfam" id="TIGR00054">
    <property type="entry name" value="RIP metalloprotease RseP"/>
    <property type="match status" value="1"/>
</dbReference>
<gene>
    <name evidence="13" type="primary">rseP</name>
    <name evidence="13" type="ORF">H9Y05_12730</name>
</gene>
<keyword evidence="11" id="KW-0479">Metal-binding</keyword>
<dbReference type="RefSeq" id="WP_216714502.1">
    <property type="nucleotide sequence ID" value="NZ_JACVEL010000009.1"/>
</dbReference>
<keyword evidence="6 11" id="KW-0378">Hydrolase</keyword>
<evidence type="ECO:0000256" key="7">
    <source>
        <dbReference type="ARBA" id="ARBA00022833"/>
    </source>
</evidence>
<dbReference type="CDD" id="cd06163">
    <property type="entry name" value="S2P-M50_PDZ_RseP-like"/>
    <property type="match status" value="2"/>
</dbReference>
<keyword evidence="5 11" id="KW-0812">Transmembrane</keyword>